<evidence type="ECO:0000313" key="3">
    <source>
        <dbReference type="WBParaSite" id="nRc.2.0.1.t41034-RA"/>
    </source>
</evidence>
<name>A0A915KRD5_ROMCU</name>
<evidence type="ECO:0000256" key="1">
    <source>
        <dbReference type="SAM" id="MobiDB-lite"/>
    </source>
</evidence>
<evidence type="ECO:0000313" key="2">
    <source>
        <dbReference type="Proteomes" id="UP000887565"/>
    </source>
</evidence>
<sequence>MSNQRRNAQGPSATLSNEIGHLQSEMARLMAHIARLRAQQIVPAPRNPMPSMTPSVQVRNAGHPPSGAHLQMCSYHGRCTHNHASCPAQHPNSAGPSNPTTTSACPCYFCRTRVHPTD</sequence>
<organism evidence="2 3">
    <name type="scientific">Romanomermis culicivorax</name>
    <name type="common">Nematode worm</name>
    <dbReference type="NCBI Taxonomy" id="13658"/>
    <lineage>
        <taxon>Eukaryota</taxon>
        <taxon>Metazoa</taxon>
        <taxon>Ecdysozoa</taxon>
        <taxon>Nematoda</taxon>
        <taxon>Enoplea</taxon>
        <taxon>Dorylaimia</taxon>
        <taxon>Mermithida</taxon>
        <taxon>Mermithoidea</taxon>
        <taxon>Mermithidae</taxon>
        <taxon>Romanomermis</taxon>
    </lineage>
</organism>
<dbReference type="Proteomes" id="UP000887565">
    <property type="component" value="Unplaced"/>
</dbReference>
<feature type="region of interest" description="Disordered" evidence="1">
    <location>
        <begin position="44"/>
        <end position="65"/>
    </location>
</feature>
<protein>
    <submittedName>
        <fullName evidence="3">Uncharacterized protein</fullName>
    </submittedName>
</protein>
<dbReference type="AlphaFoldDB" id="A0A915KRD5"/>
<proteinExistence type="predicted"/>
<dbReference type="WBParaSite" id="nRc.2.0.1.t41034-RA">
    <property type="protein sequence ID" value="nRc.2.0.1.t41034-RA"/>
    <property type="gene ID" value="nRc.2.0.1.g41034"/>
</dbReference>
<accession>A0A915KRD5</accession>
<keyword evidence="2" id="KW-1185">Reference proteome</keyword>
<reference evidence="3" key="1">
    <citation type="submission" date="2022-11" db="UniProtKB">
        <authorList>
            <consortium name="WormBaseParasite"/>
        </authorList>
    </citation>
    <scope>IDENTIFICATION</scope>
</reference>